<evidence type="ECO:0000256" key="2">
    <source>
        <dbReference type="ARBA" id="ARBA00010065"/>
    </source>
</evidence>
<evidence type="ECO:0000256" key="3">
    <source>
        <dbReference type="ARBA" id="ARBA00022475"/>
    </source>
</evidence>
<evidence type="ECO:0000256" key="4">
    <source>
        <dbReference type="ARBA" id="ARBA00022679"/>
    </source>
</evidence>
<feature type="domain" description="CN hydrolase" evidence="10">
    <location>
        <begin position="72"/>
        <end position="326"/>
    </location>
</feature>
<organism evidence="11 12">
    <name type="scientific">Halioxenophilus aromaticivorans</name>
    <dbReference type="NCBI Taxonomy" id="1306992"/>
    <lineage>
        <taxon>Bacteria</taxon>
        <taxon>Pseudomonadati</taxon>
        <taxon>Pseudomonadota</taxon>
        <taxon>Gammaproteobacteria</taxon>
        <taxon>Alteromonadales</taxon>
        <taxon>Alteromonadaceae</taxon>
        <taxon>Halioxenophilus</taxon>
    </lineage>
</organism>
<feature type="transmembrane region" description="Helical" evidence="9">
    <location>
        <begin position="12"/>
        <end position="31"/>
    </location>
</feature>
<keyword evidence="3" id="KW-1003">Cell membrane</keyword>
<dbReference type="NCBIfam" id="TIGR00546">
    <property type="entry name" value="lnt"/>
    <property type="match status" value="1"/>
</dbReference>
<comment type="subcellular location">
    <subcellularLocation>
        <location evidence="1">Cell membrane</location>
        <topology evidence="1">Multi-pass membrane protein</topology>
    </subcellularLocation>
</comment>
<evidence type="ECO:0000256" key="7">
    <source>
        <dbReference type="ARBA" id="ARBA00023136"/>
    </source>
</evidence>
<dbReference type="PANTHER" id="PTHR38686">
    <property type="entry name" value="APOLIPOPROTEIN N-ACYLTRANSFERASE"/>
    <property type="match status" value="1"/>
</dbReference>
<feature type="transmembrane region" description="Helical" evidence="9">
    <location>
        <begin position="43"/>
        <end position="62"/>
    </location>
</feature>
<dbReference type="Pfam" id="PF00795">
    <property type="entry name" value="CN_hydrolase"/>
    <property type="match status" value="1"/>
</dbReference>
<name>A0AAV3U9L8_9ALTE</name>
<dbReference type="InterPro" id="IPR003010">
    <property type="entry name" value="C-N_Hydrolase"/>
</dbReference>
<dbReference type="InterPro" id="IPR004563">
    <property type="entry name" value="Apolipo_AcylTrfase"/>
</dbReference>
<dbReference type="GO" id="GO:0016410">
    <property type="term" value="F:N-acyltransferase activity"/>
    <property type="evidence" value="ECO:0007669"/>
    <property type="project" value="InterPro"/>
</dbReference>
<dbReference type="InterPro" id="IPR036526">
    <property type="entry name" value="C-N_Hydrolase_sf"/>
</dbReference>
<dbReference type="Gene3D" id="3.60.110.10">
    <property type="entry name" value="Carbon-nitrogen hydrolase"/>
    <property type="match status" value="1"/>
</dbReference>
<dbReference type="EMBL" id="BAABLX010000078">
    <property type="protein sequence ID" value="GAA4959536.1"/>
    <property type="molecule type" value="Genomic_DNA"/>
</dbReference>
<accession>A0AAV3U9L8</accession>
<keyword evidence="8" id="KW-0012">Acyltransferase</keyword>
<evidence type="ECO:0000256" key="1">
    <source>
        <dbReference type="ARBA" id="ARBA00004651"/>
    </source>
</evidence>
<dbReference type="GO" id="GO:0042158">
    <property type="term" value="P:lipoprotein biosynthetic process"/>
    <property type="evidence" value="ECO:0007669"/>
    <property type="project" value="InterPro"/>
</dbReference>
<dbReference type="PROSITE" id="PS50263">
    <property type="entry name" value="CN_HYDROLASE"/>
    <property type="match status" value="1"/>
</dbReference>
<keyword evidence="7 9" id="KW-0472">Membrane</keyword>
<evidence type="ECO:0000256" key="5">
    <source>
        <dbReference type="ARBA" id="ARBA00022692"/>
    </source>
</evidence>
<evidence type="ECO:0000313" key="12">
    <source>
        <dbReference type="Proteomes" id="UP001409585"/>
    </source>
</evidence>
<evidence type="ECO:0000256" key="9">
    <source>
        <dbReference type="SAM" id="Phobius"/>
    </source>
</evidence>
<keyword evidence="4" id="KW-0808">Transferase</keyword>
<sequence length="364" mass="39612">MVAIQGVDITGVSGLDFIIGLVNVLLAQGFMRKRIRAGWQRRLAYGLLLGWFGYGAVQLHFWQKPQAANAVLAVGLVQANGPPSLNPPIAPKGYSLSYPPEMALTEQLAQQGAALVVWPEYDRQYYNLPAVKLAYQRQVAALATPMMLQSVEKTPGPDGYQKFSTITLLDAQGQETGKYQKVQRIAVAEYLPGLDQLPGVKAVVLNYLGDFFGDYQPGPGPARFQLGPLALTPLICYEVILPRFVARSVAASGGNIITVQSNNSWFGDSRVPYQHMGASVLRSVENRRPLIHAMNNGLGGVVAASGQILLQTSAKEIAGYLVEVPYSANPPTTIYQRWPWLTLGGFSIVSIVLLFRRRSVAISV</sequence>
<protein>
    <recommendedName>
        <fullName evidence="10">CN hydrolase domain-containing protein</fullName>
    </recommendedName>
</protein>
<evidence type="ECO:0000259" key="10">
    <source>
        <dbReference type="PROSITE" id="PS50263"/>
    </source>
</evidence>
<dbReference type="CDD" id="cd07571">
    <property type="entry name" value="ALP_N-acyl_transferase"/>
    <property type="match status" value="1"/>
</dbReference>
<dbReference type="GO" id="GO:0005886">
    <property type="term" value="C:plasma membrane"/>
    <property type="evidence" value="ECO:0007669"/>
    <property type="project" value="UniProtKB-SubCell"/>
</dbReference>
<feature type="transmembrane region" description="Helical" evidence="9">
    <location>
        <begin position="338"/>
        <end position="355"/>
    </location>
</feature>
<dbReference type="AlphaFoldDB" id="A0AAV3U9L8"/>
<dbReference type="SUPFAM" id="SSF56317">
    <property type="entry name" value="Carbon-nitrogen hydrolase"/>
    <property type="match status" value="1"/>
</dbReference>
<dbReference type="PANTHER" id="PTHR38686:SF1">
    <property type="entry name" value="APOLIPOPROTEIN N-ACYLTRANSFERASE"/>
    <property type="match status" value="1"/>
</dbReference>
<comment type="caution">
    <text evidence="11">The sequence shown here is derived from an EMBL/GenBank/DDBJ whole genome shotgun (WGS) entry which is preliminary data.</text>
</comment>
<reference evidence="12" key="1">
    <citation type="journal article" date="2019" name="Int. J. Syst. Evol. Microbiol.">
        <title>The Global Catalogue of Microorganisms (GCM) 10K type strain sequencing project: providing services to taxonomists for standard genome sequencing and annotation.</title>
        <authorList>
            <consortium name="The Broad Institute Genomics Platform"/>
            <consortium name="The Broad Institute Genome Sequencing Center for Infectious Disease"/>
            <person name="Wu L."/>
            <person name="Ma J."/>
        </authorList>
    </citation>
    <scope>NUCLEOTIDE SEQUENCE [LARGE SCALE GENOMIC DNA]</scope>
    <source>
        <strain evidence="12">JCM 19134</strain>
    </source>
</reference>
<proteinExistence type="inferred from homology"/>
<keyword evidence="6 9" id="KW-1133">Transmembrane helix</keyword>
<keyword evidence="12" id="KW-1185">Reference proteome</keyword>
<gene>
    <name evidence="11" type="ORF">GCM10025791_45710</name>
</gene>
<evidence type="ECO:0000313" key="11">
    <source>
        <dbReference type="EMBL" id="GAA4959536.1"/>
    </source>
</evidence>
<evidence type="ECO:0000256" key="8">
    <source>
        <dbReference type="ARBA" id="ARBA00023315"/>
    </source>
</evidence>
<dbReference type="Proteomes" id="UP001409585">
    <property type="component" value="Unassembled WGS sequence"/>
</dbReference>
<evidence type="ECO:0000256" key="6">
    <source>
        <dbReference type="ARBA" id="ARBA00022989"/>
    </source>
</evidence>
<comment type="similarity">
    <text evidence="2">Belongs to the CN hydrolase family. Apolipoprotein N-acyltransferase subfamily.</text>
</comment>
<keyword evidence="5 9" id="KW-0812">Transmembrane</keyword>